<protein>
    <submittedName>
        <fullName evidence="1">Uncharacterized protein</fullName>
    </submittedName>
</protein>
<organism evidence="1 2">
    <name type="scientific">Discina gigas</name>
    <dbReference type="NCBI Taxonomy" id="1032678"/>
    <lineage>
        <taxon>Eukaryota</taxon>
        <taxon>Fungi</taxon>
        <taxon>Dikarya</taxon>
        <taxon>Ascomycota</taxon>
        <taxon>Pezizomycotina</taxon>
        <taxon>Pezizomycetes</taxon>
        <taxon>Pezizales</taxon>
        <taxon>Discinaceae</taxon>
        <taxon>Discina</taxon>
    </lineage>
</organism>
<dbReference type="Proteomes" id="UP001447188">
    <property type="component" value="Unassembled WGS sequence"/>
</dbReference>
<reference evidence="1 2" key="1">
    <citation type="submission" date="2024-02" db="EMBL/GenBank/DDBJ databases">
        <title>Discinaceae phylogenomics.</title>
        <authorList>
            <person name="Dirks A.C."/>
            <person name="James T.Y."/>
        </authorList>
    </citation>
    <scope>NUCLEOTIDE SEQUENCE [LARGE SCALE GENOMIC DNA]</scope>
    <source>
        <strain evidence="1 2">ACD0624</strain>
    </source>
</reference>
<keyword evidence="2" id="KW-1185">Reference proteome</keyword>
<accession>A0ABR3G846</accession>
<gene>
    <name evidence="1" type="ORF">Q9L58_009074</name>
</gene>
<evidence type="ECO:0000313" key="2">
    <source>
        <dbReference type="Proteomes" id="UP001447188"/>
    </source>
</evidence>
<proteinExistence type="predicted"/>
<dbReference type="EMBL" id="JBBBZM010000191">
    <property type="protein sequence ID" value="KAL0632043.1"/>
    <property type="molecule type" value="Genomic_DNA"/>
</dbReference>
<comment type="caution">
    <text evidence="1">The sequence shown here is derived from an EMBL/GenBank/DDBJ whole genome shotgun (WGS) entry which is preliminary data.</text>
</comment>
<evidence type="ECO:0000313" key="1">
    <source>
        <dbReference type="EMBL" id="KAL0632043.1"/>
    </source>
</evidence>
<name>A0ABR3G846_9PEZI</name>
<sequence length="127" mass="13952">MASAELQRYAALRARALAVMPESKLNTVTVAVFHELEDQDSQISELDDEDFLWIRCSMKTTLSIVHKNCIKAWADGIAPSDELELFFREAPVQMANTVGVLNTDGDDLVLLSAKLVSVAQTSVNQLG</sequence>